<dbReference type="CDD" id="cd03226">
    <property type="entry name" value="ABC_cobalt_CbiO_domain2"/>
    <property type="match status" value="1"/>
</dbReference>
<name>A0A1I6JX77_9FIRM</name>
<dbReference type="Gene3D" id="3.40.50.300">
    <property type="entry name" value="P-loop containing nucleotide triphosphate hydrolases"/>
    <property type="match status" value="2"/>
</dbReference>
<accession>A0A1I6JX77</accession>
<dbReference type="InterPro" id="IPR015856">
    <property type="entry name" value="ABC_transpr_CbiO/EcfA_su"/>
</dbReference>
<proteinExistence type="inferred from homology"/>
<evidence type="ECO:0000256" key="1">
    <source>
        <dbReference type="ARBA" id="ARBA00004202"/>
    </source>
</evidence>
<dbReference type="GO" id="GO:0016887">
    <property type="term" value="F:ATP hydrolysis activity"/>
    <property type="evidence" value="ECO:0007669"/>
    <property type="project" value="InterPro"/>
</dbReference>
<dbReference type="EMBL" id="FOYZ01000007">
    <property type="protein sequence ID" value="SFR83572.1"/>
    <property type="molecule type" value="Genomic_DNA"/>
</dbReference>
<dbReference type="PROSITE" id="PS00211">
    <property type="entry name" value="ABC_TRANSPORTER_1"/>
    <property type="match status" value="2"/>
</dbReference>
<comment type="subcellular location">
    <subcellularLocation>
        <location evidence="1">Cell membrane</location>
        <topology evidence="1">Peripheral membrane protein</topology>
    </subcellularLocation>
</comment>
<dbReference type="RefSeq" id="WP_092560579.1">
    <property type="nucleotide sequence ID" value="NZ_FOYZ01000007.1"/>
</dbReference>
<dbReference type="SUPFAM" id="SSF52540">
    <property type="entry name" value="P-loop containing nucleoside triphosphate hydrolases"/>
    <property type="match status" value="2"/>
</dbReference>
<comment type="function">
    <text evidence="10">Probably part of an ABC transporter complex. Responsible for energy coupling to the transport system.</text>
</comment>
<evidence type="ECO:0000256" key="2">
    <source>
        <dbReference type="ARBA" id="ARBA00005417"/>
    </source>
</evidence>
<evidence type="ECO:0000256" key="10">
    <source>
        <dbReference type="ARBA" id="ARBA00025157"/>
    </source>
</evidence>
<dbReference type="STRING" id="37658.SAMN05661086_02040"/>
<dbReference type="PANTHER" id="PTHR43553">
    <property type="entry name" value="HEAVY METAL TRANSPORTER"/>
    <property type="match status" value="1"/>
</dbReference>
<dbReference type="OrthoDB" id="501320at2"/>
<dbReference type="GO" id="GO:0043190">
    <property type="term" value="C:ATP-binding cassette (ABC) transporter complex"/>
    <property type="evidence" value="ECO:0007669"/>
    <property type="project" value="TreeGrafter"/>
</dbReference>
<keyword evidence="8" id="KW-1278">Translocase</keyword>
<dbReference type="Proteomes" id="UP000199659">
    <property type="component" value="Unassembled WGS sequence"/>
</dbReference>
<dbReference type="InterPro" id="IPR017871">
    <property type="entry name" value="ABC_transporter-like_CS"/>
</dbReference>
<dbReference type="SMART" id="SM00382">
    <property type="entry name" value="AAA"/>
    <property type="match status" value="2"/>
</dbReference>
<dbReference type="InterPro" id="IPR003593">
    <property type="entry name" value="AAA+_ATPase"/>
</dbReference>
<keyword evidence="3" id="KW-0813">Transport</keyword>
<sequence length="485" mass="55212">MISIKNVTFQYAGKQTGGVYNINIEIARGECVLFCGRSGCGKTTITRLVNGLIPYFYEGELTGEVHVDGMNISETPMHLIAEKVGSVFQNPRSQFFNTDTESEIAFGIENMSWSKSKMKRRIEETTKELRMEKLRKRGIMELSGGEKQKVAFASIYAMSPEVFVLDEPSSNLDVDAIGDLKNTLSFLKNENKTILISEHRLYYLKDIVDRIVYVEDGEVKNIYQKKDFLDIPVWQCAGMGLRAFDLNQVQPDGITPKKNLPLLEMKNFSVSYKKKRILEQVSLSAEYGEIIGIVGQNGAGKSTFSRALCGLHKNHDGECFWNGKRMNDRQRLKLCYMVMQNVSYQLFAESVDKECSFGIKEPDTYLVSKTLTELGLYEYKDKHPNTLSGGQKQRLAVAVSMICKKEILIFDEPTSGLDYDSMIQVSHLLKKLAQMNKIIYVVTHDYEFLASACNRVLHFKDGRLADDYSVDSEHFQKLQKMFIKE</sequence>
<feature type="domain" description="ABC transporter" evidence="11">
    <location>
        <begin position="2"/>
        <end position="241"/>
    </location>
</feature>
<dbReference type="GO" id="GO:0005524">
    <property type="term" value="F:ATP binding"/>
    <property type="evidence" value="ECO:0007669"/>
    <property type="project" value="UniProtKB-KW"/>
</dbReference>
<dbReference type="InterPro" id="IPR027417">
    <property type="entry name" value="P-loop_NTPase"/>
</dbReference>
<reference evidence="12 13" key="1">
    <citation type="submission" date="2016-10" db="EMBL/GenBank/DDBJ databases">
        <authorList>
            <person name="de Groot N.N."/>
        </authorList>
    </citation>
    <scope>NUCLEOTIDE SEQUENCE [LARGE SCALE GENOMIC DNA]</scope>
    <source>
        <strain evidence="12 13">743A</strain>
    </source>
</reference>
<comment type="similarity">
    <text evidence="2">Belongs to the ABC transporter superfamily.</text>
</comment>
<evidence type="ECO:0000256" key="9">
    <source>
        <dbReference type="ARBA" id="ARBA00023136"/>
    </source>
</evidence>
<dbReference type="Pfam" id="PF00005">
    <property type="entry name" value="ABC_tran"/>
    <property type="match status" value="2"/>
</dbReference>
<evidence type="ECO:0000313" key="13">
    <source>
        <dbReference type="Proteomes" id="UP000199659"/>
    </source>
</evidence>
<keyword evidence="6" id="KW-0547">Nucleotide-binding</keyword>
<gene>
    <name evidence="12" type="ORF">SAMN05661086_02040</name>
</gene>
<evidence type="ECO:0000259" key="11">
    <source>
        <dbReference type="PROSITE" id="PS50893"/>
    </source>
</evidence>
<dbReference type="GO" id="GO:0042626">
    <property type="term" value="F:ATPase-coupled transmembrane transporter activity"/>
    <property type="evidence" value="ECO:0007669"/>
    <property type="project" value="TreeGrafter"/>
</dbReference>
<keyword evidence="7 12" id="KW-0067">ATP-binding</keyword>
<dbReference type="PROSITE" id="PS50893">
    <property type="entry name" value="ABC_TRANSPORTER_2"/>
    <property type="match status" value="2"/>
</dbReference>
<dbReference type="AlphaFoldDB" id="A0A1I6JX77"/>
<dbReference type="PANTHER" id="PTHR43553:SF23">
    <property type="entry name" value="ABC TRANSPORTER ATP-BINDING COMPONENT"/>
    <property type="match status" value="1"/>
</dbReference>
<evidence type="ECO:0000256" key="7">
    <source>
        <dbReference type="ARBA" id="ARBA00022840"/>
    </source>
</evidence>
<keyword evidence="9" id="KW-0472">Membrane</keyword>
<evidence type="ECO:0000313" key="12">
    <source>
        <dbReference type="EMBL" id="SFR83572.1"/>
    </source>
</evidence>
<organism evidence="12 13">
    <name type="scientific">Anaeromicropila populeti</name>
    <dbReference type="NCBI Taxonomy" id="37658"/>
    <lineage>
        <taxon>Bacteria</taxon>
        <taxon>Bacillati</taxon>
        <taxon>Bacillota</taxon>
        <taxon>Clostridia</taxon>
        <taxon>Lachnospirales</taxon>
        <taxon>Lachnospiraceae</taxon>
        <taxon>Anaeromicropila</taxon>
    </lineage>
</organism>
<protein>
    <submittedName>
        <fullName evidence="12">Energy-coupling factor transport system ATP-binding protein</fullName>
    </submittedName>
</protein>
<feature type="domain" description="ABC transporter" evidence="11">
    <location>
        <begin position="263"/>
        <end position="483"/>
    </location>
</feature>
<dbReference type="InterPro" id="IPR050095">
    <property type="entry name" value="ECF_ABC_transporter_ATP-bd"/>
</dbReference>
<keyword evidence="5" id="KW-0677">Repeat</keyword>
<evidence type="ECO:0000256" key="3">
    <source>
        <dbReference type="ARBA" id="ARBA00022448"/>
    </source>
</evidence>
<evidence type="ECO:0000256" key="5">
    <source>
        <dbReference type="ARBA" id="ARBA00022737"/>
    </source>
</evidence>
<keyword evidence="13" id="KW-1185">Reference proteome</keyword>
<evidence type="ECO:0000256" key="8">
    <source>
        <dbReference type="ARBA" id="ARBA00022967"/>
    </source>
</evidence>
<evidence type="ECO:0000256" key="6">
    <source>
        <dbReference type="ARBA" id="ARBA00022741"/>
    </source>
</evidence>
<dbReference type="InterPro" id="IPR003439">
    <property type="entry name" value="ABC_transporter-like_ATP-bd"/>
</dbReference>
<dbReference type="CDD" id="cd03225">
    <property type="entry name" value="ABC_cobalt_CbiO_domain1"/>
    <property type="match status" value="1"/>
</dbReference>
<keyword evidence="4" id="KW-1003">Cell membrane</keyword>
<evidence type="ECO:0000256" key="4">
    <source>
        <dbReference type="ARBA" id="ARBA00022475"/>
    </source>
</evidence>